<keyword evidence="4" id="KW-0255">Endonuclease</keyword>
<dbReference type="GO" id="GO:0004527">
    <property type="term" value="F:exonuclease activity"/>
    <property type="evidence" value="ECO:0007669"/>
    <property type="project" value="UniProtKB-KW"/>
</dbReference>
<feature type="domain" description="Endonuclease/exonuclease/phosphatase" evidence="3">
    <location>
        <begin position="563"/>
        <end position="841"/>
    </location>
</feature>
<organism evidence="4 5">
    <name type="scientific">Brevibacterium paucivorans</name>
    <dbReference type="NCBI Taxonomy" id="170994"/>
    <lineage>
        <taxon>Bacteria</taxon>
        <taxon>Bacillati</taxon>
        <taxon>Actinomycetota</taxon>
        <taxon>Actinomycetes</taxon>
        <taxon>Micrococcales</taxon>
        <taxon>Brevibacteriaceae</taxon>
        <taxon>Brevibacterium</taxon>
    </lineage>
</organism>
<feature type="region of interest" description="Disordered" evidence="1">
    <location>
        <begin position="700"/>
        <end position="719"/>
    </location>
</feature>
<evidence type="ECO:0000256" key="2">
    <source>
        <dbReference type="SAM" id="SignalP"/>
    </source>
</evidence>
<reference evidence="4 5" key="1">
    <citation type="submission" date="2017-09" db="EMBL/GenBank/DDBJ databases">
        <title>Bacterial strain isolated from the female urinary microbiota.</title>
        <authorList>
            <person name="Thomas-White K."/>
            <person name="Kumar N."/>
            <person name="Forster S."/>
            <person name="Putonti C."/>
            <person name="Lawley T."/>
            <person name="Wolfe A.J."/>
        </authorList>
    </citation>
    <scope>NUCLEOTIDE SEQUENCE [LARGE SCALE GENOMIC DNA]</scope>
    <source>
        <strain evidence="4 5">UMB1301</strain>
    </source>
</reference>
<keyword evidence="2" id="KW-0732">Signal</keyword>
<keyword evidence="4" id="KW-0378">Hydrolase</keyword>
<protein>
    <submittedName>
        <fullName evidence="4">Endonuclease/exonuclease/phosphatase</fullName>
    </submittedName>
</protein>
<evidence type="ECO:0000313" key="5">
    <source>
        <dbReference type="Proteomes" id="UP000235598"/>
    </source>
</evidence>
<proteinExistence type="predicted"/>
<feature type="chain" id="PRO_5014749969" evidence="2">
    <location>
        <begin position="30"/>
        <end position="851"/>
    </location>
</feature>
<dbReference type="PANTHER" id="PTHR42834">
    <property type="entry name" value="ENDONUCLEASE/EXONUCLEASE/PHOSPHATASE FAMILY PROTEIN (AFU_ORTHOLOGUE AFUA_3G09210)"/>
    <property type="match status" value="1"/>
</dbReference>
<feature type="compositionally biased region" description="Pro residues" evidence="1">
    <location>
        <begin position="196"/>
        <end position="206"/>
    </location>
</feature>
<dbReference type="Gene3D" id="3.60.10.10">
    <property type="entry name" value="Endonuclease/exonuclease/phosphatase"/>
    <property type="match status" value="1"/>
</dbReference>
<dbReference type="Pfam" id="PF03372">
    <property type="entry name" value="Exo_endo_phos"/>
    <property type="match status" value="1"/>
</dbReference>
<dbReference type="AlphaFoldDB" id="A0A2N6VKR0"/>
<feature type="compositionally biased region" description="Basic and acidic residues" evidence="1">
    <location>
        <begin position="211"/>
        <end position="224"/>
    </location>
</feature>
<dbReference type="RefSeq" id="WP_102239369.1">
    <property type="nucleotide sequence ID" value="NZ_PNHK01000004.1"/>
</dbReference>
<evidence type="ECO:0000259" key="3">
    <source>
        <dbReference type="Pfam" id="PF03372"/>
    </source>
</evidence>
<dbReference type="InterPro" id="IPR036691">
    <property type="entry name" value="Endo/exonu/phosph_ase_sf"/>
</dbReference>
<evidence type="ECO:0000313" key="4">
    <source>
        <dbReference type="EMBL" id="PMD04725.1"/>
    </source>
</evidence>
<keyword evidence="4" id="KW-0540">Nuclease</keyword>
<keyword evidence="4" id="KW-0269">Exonuclease</keyword>
<accession>A0A2N6VKR0</accession>
<sequence>MSHTQTRSLFAVLALVVASVALPVLPALAANKIYISEIAYADNTGDFIEIAAPAGTKLDGWKVGSVTRGGTVQDATNVRTLANTVVGDSGAVTVDISITNTVKSGAQTDGAYGASAFLISPDGKIVSFDTIGGNAGKPGVEAGSSAHTPEVLAGNRATSTGATAGKGKSIALINGKWVAGAPTPGTLPEGAGDPNPSEPTPEPTPEPTDEPTTKPTDEPTKEPSPKPTNEPTAEPTPEPTDDPADPAEPGDVTPIRDIQGTSDKSPMVGKSVTTRGIVTATYPTGGLNGYYIQTPGTGGAEHDLGGPSDGIFVYSSDTVKDVKRGDFVQVNGQVSEFYGLTQISVKAGGMTQLKEAAPEVKPFEGEIPTGDENRESLEGMLVQPTGDITVTDNYSTNKFGEVALVNGKEALYQPTDKFRPGSKEATDLAKRNSERSYLLDDGSTLNFLTKGQGTPVSYLDNERPVRVGAEVTFTSAAVFSYGHEAWRLQPVGALTDAEAGVDEPATFGNSRHGSPEMQGGKLASFNVLNFFPTTGDQLKGCSYYKDREGNPVTVNGGCDARGAANLESLSRQQIKILNAINQMDVAVLSLEELENSEKFGKNRDFAISYLVRQLNKQAGYGKWAAVTSPKSVPATGDDVIRTGFIYQPALADTEGASEILADPAFSNARAPLAQEFVMKKDGKATGESFVAVVNHFKSKGSGKGPGNVDSGDGQGNSNADRVKQAKAVVTFADAMKKKAQTNNVFLLGDFNSYTQEDPMQEFYKAGYVDAGEKFEAEPTYVFGGQLGSLDHVLANEAATKGLKGAYTWTINSRETVALEYSRYNYNVTNFYDPSPFRSSDHDPTIVDFDLK</sequence>
<name>A0A2N6VKR0_9MICO</name>
<dbReference type="SUPFAM" id="SSF56219">
    <property type="entry name" value="DNase I-like"/>
    <property type="match status" value="1"/>
</dbReference>
<feature type="signal peptide" evidence="2">
    <location>
        <begin position="1"/>
        <end position="29"/>
    </location>
</feature>
<dbReference type="Proteomes" id="UP000235598">
    <property type="component" value="Unassembled WGS sequence"/>
</dbReference>
<dbReference type="OrthoDB" id="1016457at2"/>
<feature type="region of interest" description="Disordered" evidence="1">
    <location>
        <begin position="179"/>
        <end position="270"/>
    </location>
</feature>
<dbReference type="CDD" id="cd10283">
    <property type="entry name" value="MnuA_DNase1-like"/>
    <property type="match status" value="1"/>
</dbReference>
<dbReference type="InterPro" id="IPR047971">
    <property type="entry name" value="ExeM-like"/>
</dbReference>
<gene>
    <name evidence="4" type="ORF">CJ199_10180</name>
</gene>
<dbReference type="EMBL" id="PNHK01000004">
    <property type="protein sequence ID" value="PMD04725.1"/>
    <property type="molecule type" value="Genomic_DNA"/>
</dbReference>
<dbReference type="CDD" id="cd04486">
    <property type="entry name" value="YhcR_OBF_like"/>
    <property type="match status" value="1"/>
</dbReference>
<dbReference type="InterPro" id="IPR005135">
    <property type="entry name" value="Endo/exonuclease/phosphatase"/>
</dbReference>
<evidence type="ECO:0000256" key="1">
    <source>
        <dbReference type="SAM" id="MobiDB-lite"/>
    </source>
</evidence>
<dbReference type="PANTHER" id="PTHR42834:SF1">
    <property type="entry name" value="ENDONUCLEASE_EXONUCLEASE_PHOSPHATASE FAMILY PROTEIN (AFU_ORTHOLOGUE AFUA_3G09210)"/>
    <property type="match status" value="1"/>
</dbReference>
<dbReference type="NCBIfam" id="NF033681">
    <property type="entry name" value="ExeM_NucH_DNase"/>
    <property type="match status" value="1"/>
</dbReference>
<comment type="caution">
    <text evidence="4">The sequence shown here is derived from an EMBL/GenBank/DDBJ whole genome shotgun (WGS) entry which is preliminary data.</text>
</comment>
<dbReference type="GO" id="GO:0004519">
    <property type="term" value="F:endonuclease activity"/>
    <property type="evidence" value="ECO:0007669"/>
    <property type="project" value="UniProtKB-KW"/>
</dbReference>